<dbReference type="RefSeq" id="WP_260978167.1">
    <property type="nucleotide sequence ID" value="NZ_JAODBU010000002.1"/>
</dbReference>
<dbReference type="Proteomes" id="UP001431199">
    <property type="component" value="Unassembled WGS sequence"/>
</dbReference>
<organism evidence="1 2">
    <name type="scientific">Eubacterium album</name>
    <dbReference type="NCBI Taxonomy" id="2978477"/>
    <lineage>
        <taxon>Bacteria</taxon>
        <taxon>Bacillati</taxon>
        <taxon>Bacillota</taxon>
        <taxon>Clostridia</taxon>
        <taxon>Eubacteriales</taxon>
        <taxon>Eubacteriaceae</taxon>
        <taxon>Eubacterium</taxon>
    </lineage>
</organism>
<accession>A0ABT2LWQ7</accession>
<keyword evidence="2" id="KW-1185">Reference proteome</keyword>
<evidence type="ECO:0000313" key="2">
    <source>
        <dbReference type="Proteomes" id="UP001431199"/>
    </source>
</evidence>
<proteinExistence type="predicted"/>
<reference evidence="1" key="1">
    <citation type="submission" date="2022-09" db="EMBL/GenBank/DDBJ databases">
        <title>Eubacterium sp. LFL-14 isolated from human feces.</title>
        <authorList>
            <person name="Liu F."/>
        </authorList>
    </citation>
    <scope>NUCLEOTIDE SEQUENCE</scope>
    <source>
        <strain evidence="1">LFL-14</strain>
    </source>
</reference>
<comment type="caution">
    <text evidence="1">The sequence shown here is derived from an EMBL/GenBank/DDBJ whole genome shotgun (WGS) entry which is preliminary data.</text>
</comment>
<name>A0ABT2LWQ7_9FIRM</name>
<dbReference type="EMBL" id="JAODBU010000002">
    <property type="protein sequence ID" value="MCT7397731.1"/>
    <property type="molecule type" value="Genomic_DNA"/>
</dbReference>
<sequence length="40" mass="4535">MAIKSREEIIKGLELCSLGNKKKKMDVSCDDCPYHPYAYG</sequence>
<protein>
    <submittedName>
        <fullName evidence="1">Uncharacterized protein</fullName>
    </submittedName>
</protein>
<gene>
    <name evidence="1" type="ORF">N5B56_01350</name>
</gene>
<evidence type="ECO:0000313" key="1">
    <source>
        <dbReference type="EMBL" id="MCT7397731.1"/>
    </source>
</evidence>